<dbReference type="EMBL" id="CAJVPY010021247">
    <property type="protein sequence ID" value="CAG8778889.1"/>
    <property type="molecule type" value="Genomic_DNA"/>
</dbReference>
<accession>A0A9N9JG38</accession>
<evidence type="ECO:0000313" key="3">
    <source>
        <dbReference type="EMBL" id="CAG8778889.1"/>
    </source>
</evidence>
<feature type="non-terminal residue" evidence="3">
    <location>
        <position position="210"/>
    </location>
</feature>
<organism evidence="3 4">
    <name type="scientific">Dentiscutata erythropus</name>
    <dbReference type="NCBI Taxonomy" id="1348616"/>
    <lineage>
        <taxon>Eukaryota</taxon>
        <taxon>Fungi</taxon>
        <taxon>Fungi incertae sedis</taxon>
        <taxon>Mucoromycota</taxon>
        <taxon>Glomeromycotina</taxon>
        <taxon>Glomeromycetes</taxon>
        <taxon>Diversisporales</taxon>
        <taxon>Gigasporaceae</taxon>
        <taxon>Dentiscutata</taxon>
    </lineage>
</organism>
<keyword evidence="4" id="KW-1185">Reference proteome</keyword>
<dbReference type="PANTHER" id="PTHR35385:SF2">
    <property type="entry name" value="PROTEIN B, PUTATIVE-RELATED"/>
    <property type="match status" value="1"/>
</dbReference>
<evidence type="ECO:0000256" key="1">
    <source>
        <dbReference type="PROSITE-ProRule" id="PRU00325"/>
    </source>
</evidence>
<dbReference type="PANTHER" id="PTHR35385">
    <property type="entry name" value="PROTEIN B, PUTATIVE-RELATED-RELATED"/>
    <property type="match status" value="1"/>
</dbReference>
<feature type="non-terminal residue" evidence="3">
    <location>
        <position position="1"/>
    </location>
</feature>
<proteinExistence type="predicted"/>
<keyword evidence="1" id="KW-0863">Zinc-finger</keyword>
<dbReference type="OrthoDB" id="6597347at2759"/>
<reference evidence="3" key="1">
    <citation type="submission" date="2021-06" db="EMBL/GenBank/DDBJ databases">
        <authorList>
            <person name="Kallberg Y."/>
            <person name="Tangrot J."/>
            <person name="Rosling A."/>
        </authorList>
    </citation>
    <scope>NUCLEOTIDE SEQUENCE</scope>
    <source>
        <strain evidence="3">MA453B</strain>
    </source>
</reference>
<sequence length="210" mass="24048">VFHDQCTTIPRAPEETFPIGVKDRPTKLLSIGNQYRIHASSLSFWPVDIKVREKFINLFRDRHSSASALHVFEDDLYLNTINEQELLKIFADRAYNPDNEFLVPSTKENNDTNYIVNSELGICSCPVGMSGAPCKHQGAVAVKFHVSIFNFIPLLTPDDRAIYAYIALGYITQDKLFYASLYARPILQNQEILCTKDKVEIFNDLLRTEW</sequence>
<dbReference type="Proteomes" id="UP000789405">
    <property type="component" value="Unassembled WGS sequence"/>
</dbReference>
<protein>
    <submittedName>
        <fullName evidence="3">2879_t:CDS:1</fullName>
    </submittedName>
</protein>
<evidence type="ECO:0000259" key="2">
    <source>
        <dbReference type="PROSITE" id="PS50966"/>
    </source>
</evidence>
<dbReference type="AlphaFoldDB" id="A0A9N9JG38"/>
<keyword evidence="1" id="KW-0862">Zinc</keyword>
<dbReference type="GO" id="GO:0008270">
    <property type="term" value="F:zinc ion binding"/>
    <property type="evidence" value="ECO:0007669"/>
    <property type="project" value="UniProtKB-KW"/>
</dbReference>
<comment type="caution">
    <text evidence="3">The sequence shown here is derived from an EMBL/GenBank/DDBJ whole genome shotgun (WGS) entry which is preliminary data.</text>
</comment>
<feature type="domain" description="SWIM-type" evidence="2">
    <location>
        <begin position="114"/>
        <end position="145"/>
    </location>
</feature>
<evidence type="ECO:0000313" key="4">
    <source>
        <dbReference type="Proteomes" id="UP000789405"/>
    </source>
</evidence>
<gene>
    <name evidence="3" type="ORF">DERYTH_LOCUS19420</name>
</gene>
<keyword evidence="1" id="KW-0479">Metal-binding</keyword>
<dbReference type="InterPro" id="IPR007527">
    <property type="entry name" value="Znf_SWIM"/>
</dbReference>
<name>A0A9N9JG38_9GLOM</name>
<dbReference type="PROSITE" id="PS50966">
    <property type="entry name" value="ZF_SWIM"/>
    <property type="match status" value="1"/>
</dbReference>